<dbReference type="GO" id="GO:0005524">
    <property type="term" value="F:ATP binding"/>
    <property type="evidence" value="ECO:0007669"/>
    <property type="project" value="InterPro"/>
</dbReference>
<dbReference type="EMBL" id="BNJK01000001">
    <property type="protein sequence ID" value="GHO96051.1"/>
    <property type="molecule type" value="Genomic_DNA"/>
</dbReference>
<dbReference type="PROSITE" id="PS00108">
    <property type="entry name" value="PROTEIN_KINASE_ST"/>
    <property type="match status" value="1"/>
</dbReference>
<dbReference type="Proteomes" id="UP000597444">
    <property type="component" value="Unassembled WGS sequence"/>
</dbReference>
<dbReference type="InterPro" id="IPR000719">
    <property type="entry name" value="Prot_kinase_dom"/>
</dbReference>
<feature type="compositionally biased region" description="Basic and acidic residues" evidence="1">
    <location>
        <begin position="357"/>
        <end position="367"/>
    </location>
</feature>
<protein>
    <recommendedName>
        <fullName evidence="2">Protein kinase domain-containing protein</fullName>
    </recommendedName>
</protein>
<dbReference type="Gene3D" id="3.30.200.20">
    <property type="entry name" value="Phosphorylase Kinase, domain 1"/>
    <property type="match status" value="1"/>
</dbReference>
<dbReference type="SUPFAM" id="SSF56112">
    <property type="entry name" value="Protein kinase-like (PK-like)"/>
    <property type="match status" value="1"/>
</dbReference>
<gene>
    <name evidence="3" type="ORF">KSF_060990</name>
</gene>
<dbReference type="SMART" id="SM00220">
    <property type="entry name" value="S_TKc"/>
    <property type="match status" value="1"/>
</dbReference>
<dbReference type="GO" id="GO:0004674">
    <property type="term" value="F:protein serine/threonine kinase activity"/>
    <property type="evidence" value="ECO:0007669"/>
    <property type="project" value="InterPro"/>
</dbReference>
<feature type="compositionally biased region" description="Basic and acidic residues" evidence="1">
    <location>
        <begin position="386"/>
        <end position="396"/>
    </location>
</feature>
<feature type="compositionally biased region" description="Basic residues" evidence="1">
    <location>
        <begin position="368"/>
        <end position="378"/>
    </location>
</feature>
<feature type="region of interest" description="Disordered" evidence="1">
    <location>
        <begin position="317"/>
        <end position="413"/>
    </location>
</feature>
<accession>A0A8J3IVJ5</accession>
<evidence type="ECO:0000256" key="1">
    <source>
        <dbReference type="SAM" id="MobiDB-lite"/>
    </source>
</evidence>
<feature type="compositionally biased region" description="Basic residues" evidence="1">
    <location>
        <begin position="397"/>
        <end position="413"/>
    </location>
</feature>
<proteinExistence type="predicted"/>
<dbReference type="InterPro" id="IPR045269">
    <property type="entry name" value="Atg1-like"/>
</dbReference>
<dbReference type="AlphaFoldDB" id="A0A8J3IVJ5"/>
<evidence type="ECO:0000259" key="2">
    <source>
        <dbReference type="PROSITE" id="PS50011"/>
    </source>
</evidence>
<sequence>MVMHVGQDIGNYRLLAEISHGQFAIIYQAAHRILTNRFVAFKLLYTAQLPAQGDQEDFFREARVLAALQHPHILPLIDANIYEGFPYIITEFAAHGSLRNRLNRRPAVPLSVDEALLVLQQVGEALHFAHQHNIVHSDVKPENILFHANAQAVLADFDIARVLSRANAAAQSLGGTAAYMSPEQFQGKVRKESDQYALACIAYELLTGKRPFRGEDQAALMHAHLYEQPPVPSQLRTSLPPQVDAVILKAMAKKYTDRYKDISGFLAALNTAIEAGKPHKWSPLVLKSTAATRESDSTIYYEKTEISIPEEVIAPETGHTAPVAKKRRTTKAVAAEKTAAPQRVRATPVKAKTAQRKQADPTEEKKPAVKRSTNKAKTKQTTSKAIEVDAHSSEKKVVRKKRPASVAKKKRCG</sequence>
<dbReference type="CDD" id="cd14014">
    <property type="entry name" value="STKc_PknB_like"/>
    <property type="match status" value="1"/>
</dbReference>
<organism evidence="3 4">
    <name type="scientific">Reticulibacter mediterranei</name>
    <dbReference type="NCBI Taxonomy" id="2778369"/>
    <lineage>
        <taxon>Bacteria</taxon>
        <taxon>Bacillati</taxon>
        <taxon>Chloroflexota</taxon>
        <taxon>Ktedonobacteria</taxon>
        <taxon>Ktedonobacterales</taxon>
        <taxon>Reticulibacteraceae</taxon>
        <taxon>Reticulibacter</taxon>
    </lineage>
</organism>
<name>A0A8J3IVJ5_9CHLR</name>
<dbReference type="Pfam" id="PF00069">
    <property type="entry name" value="Pkinase"/>
    <property type="match status" value="1"/>
</dbReference>
<dbReference type="PANTHER" id="PTHR24348">
    <property type="entry name" value="SERINE/THREONINE-PROTEIN KINASE UNC-51-RELATED"/>
    <property type="match status" value="1"/>
</dbReference>
<evidence type="ECO:0000313" key="3">
    <source>
        <dbReference type="EMBL" id="GHO96051.1"/>
    </source>
</evidence>
<dbReference type="RefSeq" id="WP_220206699.1">
    <property type="nucleotide sequence ID" value="NZ_BNJK01000001.1"/>
</dbReference>
<comment type="caution">
    <text evidence="3">The sequence shown here is derived from an EMBL/GenBank/DDBJ whole genome shotgun (WGS) entry which is preliminary data.</text>
</comment>
<dbReference type="InterPro" id="IPR011009">
    <property type="entry name" value="Kinase-like_dom_sf"/>
</dbReference>
<dbReference type="Gene3D" id="1.10.510.10">
    <property type="entry name" value="Transferase(Phosphotransferase) domain 1"/>
    <property type="match status" value="1"/>
</dbReference>
<dbReference type="GO" id="GO:0005737">
    <property type="term" value="C:cytoplasm"/>
    <property type="evidence" value="ECO:0007669"/>
    <property type="project" value="TreeGrafter"/>
</dbReference>
<dbReference type="PROSITE" id="PS50011">
    <property type="entry name" value="PROTEIN_KINASE_DOM"/>
    <property type="match status" value="1"/>
</dbReference>
<feature type="compositionally biased region" description="Low complexity" evidence="1">
    <location>
        <begin position="331"/>
        <end position="340"/>
    </location>
</feature>
<keyword evidence="4" id="KW-1185">Reference proteome</keyword>
<reference evidence="3" key="1">
    <citation type="submission" date="2020-10" db="EMBL/GenBank/DDBJ databases">
        <title>Taxonomic study of unclassified bacteria belonging to the class Ktedonobacteria.</title>
        <authorList>
            <person name="Yabe S."/>
            <person name="Wang C.M."/>
            <person name="Zheng Y."/>
            <person name="Sakai Y."/>
            <person name="Cavaletti L."/>
            <person name="Monciardini P."/>
            <person name="Donadio S."/>
        </authorList>
    </citation>
    <scope>NUCLEOTIDE SEQUENCE</scope>
    <source>
        <strain evidence="3">ID150040</strain>
    </source>
</reference>
<feature type="domain" description="Protein kinase" evidence="2">
    <location>
        <begin position="12"/>
        <end position="282"/>
    </location>
</feature>
<dbReference type="InterPro" id="IPR008271">
    <property type="entry name" value="Ser/Thr_kinase_AS"/>
</dbReference>
<evidence type="ECO:0000313" key="4">
    <source>
        <dbReference type="Proteomes" id="UP000597444"/>
    </source>
</evidence>
<dbReference type="PANTHER" id="PTHR24348:SF68">
    <property type="entry name" value="SERINE_THREONINE-PROTEIN KINASE ATG1C"/>
    <property type="match status" value="1"/>
</dbReference>